<dbReference type="Proteomes" id="UP000450917">
    <property type="component" value="Unassembled WGS sequence"/>
</dbReference>
<feature type="domain" description="HTH cro/C1-type" evidence="2">
    <location>
        <begin position="20"/>
        <end position="74"/>
    </location>
</feature>
<dbReference type="AlphaFoldDB" id="A0A7X3CWB2"/>
<dbReference type="PANTHER" id="PTHR46797">
    <property type="entry name" value="HTH-TYPE TRANSCRIPTIONAL REGULATOR"/>
    <property type="match status" value="1"/>
</dbReference>
<dbReference type="GO" id="GO:0003700">
    <property type="term" value="F:DNA-binding transcription factor activity"/>
    <property type="evidence" value="ECO:0007669"/>
    <property type="project" value="TreeGrafter"/>
</dbReference>
<accession>A0A7X3CWB2</accession>
<evidence type="ECO:0000313" key="4">
    <source>
        <dbReference type="Proteomes" id="UP000450917"/>
    </source>
</evidence>
<protein>
    <submittedName>
        <fullName evidence="3">Helix-turn-helix domain-containing protein</fullName>
    </submittedName>
</protein>
<dbReference type="GO" id="GO:0005829">
    <property type="term" value="C:cytosol"/>
    <property type="evidence" value="ECO:0007669"/>
    <property type="project" value="TreeGrafter"/>
</dbReference>
<dbReference type="InterPro" id="IPR001387">
    <property type="entry name" value="Cro/C1-type_HTH"/>
</dbReference>
<proteinExistence type="predicted"/>
<evidence type="ECO:0000256" key="1">
    <source>
        <dbReference type="ARBA" id="ARBA00023125"/>
    </source>
</evidence>
<dbReference type="Gene3D" id="1.10.260.40">
    <property type="entry name" value="lambda repressor-like DNA-binding domains"/>
    <property type="match status" value="1"/>
</dbReference>
<comment type="caution">
    <text evidence="3">The sequence shown here is derived from an EMBL/GenBank/DDBJ whole genome shotgun (WGS) entry which is preliminary data.</text>
</comment>
<dbReference type="InterPro" id="IPR010982">
    <property type="entry name" value="Lambda_DNA-bd_dom_sf"/>
</dbReference>
<dbReference type="CDD" id="cd00093">
    <property type="entry name" value="HTH_XRE"/>
    <property type="match status" value="1"/>
</dbReference>
<dbReference type="EMBL" id="WNZX01000039">
    <property type="protein sequence ID" value="MUG73989.1"/>
    <property type="molecule type" value="Genomic_DNA"/>
</dbReference>
<dbReference type="RefSeq" id="WP_141336104.1">
    <property type="nucleotide sequence ID" value="NZ_JBDLZV010000001.1"/>
</dbReference>
<evidence type="ECO:0000313" key="3">
    <source>
        <dbReference type="EMBL" id="MUG73989.1"/>
    </source>
</evidence>
<dbReference type="Pfam" id="PF01381">
    <property type="entry name" value="HTH_3"/>
    <property type="match status" value="1"/>
</dbReference>
<evidence type="ECO:0000259" key="2">
    <source>
        <dbReference type="PROSITE" id="PS50943"/>
    </source>
</evidence>
<dbReference type="PROSITE" id="PS50943">
    <property type="entry name" value="HTH_CROC1"/>
    <property type="match status" value="1"/>
</dbReference>
<name>A0A7X3CWB2_9BACL</name>
<dbReference type="GO" id="GO:0003677">
    <property type="term" value="F:DNA binding"/>
    <property type="evidence" value="ECO:0007669"/>
    <property type="project" value="UniProtKB-KW"/>
</dbReference>
<gene>
    <name evidence="3" type="ORF">GNP93_25700</name>
</gene>
<organism evidence="3 4">
    <name type="scientific">Paenibacillus validus</name>
    <dbReference type="NCBI Taxonomy" id="44253"/>
    <lineage>
        <taxon>Bacteria</taxon>
        <taxon>Bacillati</taxon>
        <taxon>Bacillota</taxon>
        <taxon>Bacilli</taxon>
        <taxon>Bacillales</taxon>
        <taxon>Paenibacillaceae</taxon>
        <taxon>Paenibacillus</taxon>
    </lineage>
</organism>
<keyword evidence="1" id="KW-0238">DNA-binding</keyword>
<dbReference type="InterPro" id="IPR050807">
    <property type="entry name" value="TransReg_Diox_bact_type"/>
</dbReference>
<reference evidence="3 4" key="1">
    <citation type="submission" date="2019-11" db="EMBL/GenBank/DDBJ databases">
        <title>Draft genome sequences of five Paenibacillus species of dairy origin.</title>
        <authorList>
            <person name="Olajide A.M."/>
            <person name="Chen S."/>
            <person name="Lapointe G."/>
        </authorList>
    </citation>
    <scope>NUCLEOTIDE SEQUENCE [LARGE SCALE GENOMIC DNA]</scope>
    <source>
        <strain evidence="3 4">2CS3</strain>
    </source>
</reference>
<sequence>MTKAYNKDDNDLLFAVGQQIRYIRKMNNLTQEQLAEKAGIKTSYITGIENGKRNTSLATLNRLTNALEIHPTQLFQYQNIEPVSGDKFQTIKQIQSYLASRSEEEINWVLKITKETMETFDRIRESSIK</sequence>
<keyword evidence="4" id="KW-1185">Reference proteome</keyword>
<dbReference type="SMART" id="SM00530">
    <property type="entry name" value="HTH_XRE"/>
    <property type="match status" value="1"/>
</dbReference>
<dbReference type="SUPFAM" id="SSF47413">
    <property type="entry name" value="lambda repressor-like DNA-binding domains"/>
    <property type="match status" value="1"/>
</dbReference>
<dbReference type="PANTHER" id="PTHR46797:SF24">
    <property type="entry name" value="DNA-BINDING PHAGE PROTEIN"/>
    <property type="match status" value="1"/>
</dbReference>